<gene>
    <name evidence="4" type="ORF">EVOR1521_LOCUS2056</name>
</gene>
<keyword evidence="1" id="KW-0472">Membrane</keyword>
<dbReference type="PANTHER" id="PTHR12480">
    <property type="entry name" value="ARGININE DEMETHYLASE AND LYSYL-HYDROXYLASE JMJD"/>
    <property type="match status" value="1"/>
</dbReference>
<name>A0AA36HNY4_9DINO</name>
<keyword evidence="1" id="KW-0812">Transmembrane</keyword>
<dbReference type="EMBL" id="CAUJNA010000100">
    <property type="protein sequence ID" value="CAJ1371829.1"/>
    <property type="molecule type" value="Genomic_DNA"/>
</dbReference>
<keyword evidence="1" id="KW-1133">Transmembrane helix</keyword>
<dbReference type="SUPFAM" id="SSF51197">
    <property type="entry name" value="Clavaminate synthase-like"/>
    <property type="match status" value="1"/>
</dbReference>
<evidence type="ECO:0000313" key="5">
    <source>
        <dbReference type="Proteomes" id="UP001178507"/>
    </source>
</evidence>
<sequence>MRRRWHGLLALALLAFDAFDASFVGAKESSRSSRPSRLVARASVWQMGGLTGPGARELTAEFRRCYRENPFPEKLSLFFPDAERIIGTFYEQNYSSPDFLGTVDRVFRQLHAWPSAWPVLEQLLDLEHPWSRPYCEQVIATGEWSPFDFVSVSLETLRPLQRYPLSELRAQSLTGFKVLDRWLRALEHEEHDDPETRRLLQAFKAQDEVNAAEQVMRLRPLEDLLEYQLFRVLAQVFRACDATGSEAMTAIVTARDARQRTILHVAAEQGTSRLAELFLNAVTPSDRSFFAQATDYGGYTAEDLARLAGFTETAKKIRELGGEAKSVAPAEAWKLFPQEEGGQSLPKDSGGWKEDETGVPAEWLGDGRTEIDSISASQFEWETFEKHYVAPRRPLLIKGGVRMSVSDRRKFTREGLVEVAGSRKVTAYATPYENDFREVQAVEMSVEDYASFLDHRLDDLQEPNLSYVFERLPEDEGPLGFARSPPKLLADHVKLRSAQFVWGGSLMGSPLHHHVDAVNSLLYGRKLWFLKPPAQQEFRKTVVYQDLMKGGPQGLRVMQQGGDLLYVPQDWAHGALCLNQCIGLAHEFDVKSQTSPVPVETVTAGLGVAAAGVAFFSAAIIYWLVTHV</sequence>
<protein>
    <recommendedName>
        <fullName evidence="3">JmjC domain-containing protein</fullName>
    </recommendedName>
</protein>
<accession>A0AA36HNY4</accession>
<proteinExistence type="predicted"/>
<comment type="caution">
    <text evidence="4">The sequence shown here is derived from an EMBL/GenBank/DDBJ whole genome shotgun (WGS) entry which is preliminary data.</text>
</comment>
<dbReference type="Gene3D" id="2.60.120.650">
    <property type="entry name" value="Cupin"/>
    <property type="match status" value="1"/>
</dbReference>
<organism evidence="4 5">
    <name type="scientific">Effrenium voratum</name>
    <dbReference type="NCBI Taxonomy" id="2562239"/>
    <lineage>
        <taxon>Eukaryota</taxon>
        <taxon>Sar</taxon>
        <taxon>Alveolata</taxon>
        <taxon>Dinophyceae</taxon>
        <taxon>Suessiales</taxon>
        <taxon>Symbiodiniaceae</taxon>
        <taxon>Effrenium</taxon>
    </lineage>
</organism>
<feature type="domain" description="JmjC" evidence="3">
    <location>
        <begin position="461"/>
        <end position="605"/>
    </location>
</feature>
<evidence type="ECO:0000256" key="2">
    <source>
        <dbReference type="SAM" id="SignalP"/>
    </source>
</evidence>
<dbReference type="InterPro" id="IPR003347">
    <property type="entry name" value="JmjC_dom"/>
</dbReference>
<keyword evidence="2" id="KW-0732">Signal</keyword>
<dbReference type="Proteomes" id="UP001178507">
    <property type="component" value="Unassembled WGS sequence"/>
</dbReference>
<reference evidence="4" key="1">
    <citation type="submission" date="2023-08" db="EMBL/GenBank/DDBJ databases">
        <authorList>
            <person name="Chen Y."/>
            <person name="Shah S."/>
            <person name="Dougan E. K."/>
            <person name="Thang M."/>
            <person name="Chan C."/>
        </authorList>
    </citation>
    <scope>NUCLEOTIDE SEQUENCE</scope>
</reference>
<evidence type="ECO:0000259" key="3">
    <source>
        <dbReference type="PROSITE" id="PS51184"/>
    </source>
</evidence>
<dbReference type="Pfam" id="PF08007">
    <property type="entry name" value="JmjC_2"/>
    <property type="match status" value="1"/>
</dbReference>
<dbReference type="InterPro" id="IPR036770">
    <property type="entry name" value="Ankyrin_rpt-contain_sf"/>
</dbReference>
<dbReference type="PROSITE" id="PS51184">
    <property type="entry name" value="JMJC"/>
    <property type="match status" value="1"/>
</dbReference>
<feature type="chain" id="PRO_5041439856" description="JmjC domain-containing protein" evidence="2">
    <location>
        <begin position="22"/>
        <end position="628"/>
    </location>
</feature>
<evidence type="ECO:0000256" key="1">
    <source>
        <dbReference type="SAM" id="Phobius"/>
    </source>
</evidence>
<dbReference type="AlphaFoldDB" id="A0AA36HNY4"/>
<feature type="transmembrane region" description="Helical" evidence="1">
    <location>
        <begin position="602"/>
        <end position="625"/>
    </location>
</feature>
<feature type="signal peptide" evidence="2">
    <location>
        <begin position="1"/>
        <end position="21"/>
    </location>
</feature>
<dbReference type="InterPro" id="IPR050910">
    <property type="entry name" value="JMJD6_ArgDemeth/LysHydrox"/>
</dbReference>
<keyword evidence="5" id="KW-1185">Reference proteome</keyword>
<dbReference type="SUPFAM" id="SSF48403">
    <property type="entry name" value="Ankyrin repeat"/>
    <property type="match status" value="1"/>
</dbReference>
<evidence type="ECO:0000313" key="4">
    <source>
        <dbReference type="EMBL" id="CAJ1371829.1"/>
    </source>
</evidence>
<dbReference type="Gene3D" id="1.25.40.20">
    <property type="entry name" value="Ankyrin repeat-containing domain"/>
    <property type="match status" value="1"/>
</dbReference>